<dbReference type="GO" id="GO:0006508">
    <property type="term" value="P:proteolysis"/>
    <property type="evidence" value="ECO:0007669"/>
    <property type="project" value="UniProtKB-KW"/>
</dbReference>
<dbReference type="HOGENOM" id="CLU_908160_0_0_2"/>
<keyword evidence="1 4" id="KW-0645">Protease</keyword>
<dbReference type="PANTHER" id="PTHR30217">
    <property type="entry name" value="PEPTIDASE U32 FAMILY"/>
    <property type="match status" value="1"/>
</dbReference>
<evidence type="ECO:0000256" key="2">
    <source>
        <dbReference type="ARBA" id="ARBA00022801"/>
    </source>
</evidence>
<name>N0BDG7_9EURY</name>
<evidence type="ECO:0000313" key="5">
    <source>
        <dbReference type="Proteomes" id="UP000013307"/>
    </source>
</evidence>
<dbReference type="AlphaFoldDB" id="N0BDG7"/>
<protein>
    <submittedName>
        <fullName evidence="4">Collagenase-related protease</fullName>
    </submittedName>
</protein>
<dbReference type="KEGG" id="ast:Asulf_01708"/>
<comment type="similarity">
    <text evidence="3">Belongs to the peptidase U32 family.</text>
</comment>
<evidence type="ECO:0000256" key="3">
    <source>
        <dbReference type="ARBA" id="ARBA00038374"/>
    </source>
</evidence>
<reference evidence="4 5" key="1">
    <citation type="journal article" date="2013" name="Genome Announc.">
        <title>Complete Genome Sequence of the Thermophilic and Facultatively Chemolithoautotrophic Sulfate Reducer Archaeoglobus sulfaticallidus Strain PM70-1T.</title>
        <authorList>
            <person name="Stokke R."/>
            <person name="Hocking W.P."/>
            <person name="Steinsbu B.O."/>
            <person name="Steen I.H."/>
        </authorList>
    </citation>
    <scope>NUCLEOTIDE SEQUENCE [LARGE SCALE GENOMIC DNA]</scope>
    <source>
        <strain evidence="4">PM70-1</strain>
    </source>
</reference>
<dbReference type="STRING" id="387631.Asulf_01708"/>
<dbReference type="GO" id="GO:0008233">
    <property type="term" value="F:peptidase activity"/>
    <property type="evidence" value="ECO:0007669"/>
    <property type="project" value="UniProtKB-KW"/>
</dbReference>
<dbReference type="PANTHER" id="PTHR30217:SF6">
    <property type="entry name" value="TRNA HYDROXYLATION PROTEIN P"/>
    <property type="match status" value="1"/>
</dbReference>
<evidence type="ECO:0000313" key="4">
    <source>
        <dbReference type="EMBL" id="AGK61679.1"/>
    </source>
</evidence>
<evidence type="ECO:0000256" key="1">
    <source>
        <dbReference type="ARBA" id="ARBA00022670"/>
    </source>
</evidence>
<organism evidence="4 5">
    <name type="scientific">Archaeoglobus sulfaticallidus PM70-1</name>
    <dbReference type="NCBI Taxonomy" id="387631"/>
    <lineage>
        <taxon>Archaea</taxon>
        <taxon>Methanobacteriati</taxon>
        <taxon>Methanobacteriota</taxon>
        <taxon>Archaeoglobi</taxon>
        <taxon>Archaeoglobales</taxon>
        <taxon>Archaeoglobaceae</taxon>
        <taxon>Archaeoglobus</taxon>
    </lineage>
</organism>
<sequence>MELVTNIPTLEQMSKCSIEPYDAIYLGNPYCMKYDGNLTSNFEDLRIAVEMLREMGKRVYISTFSAPRNSDLPEVFRLIDLVADLEVDAIESTNFGVISYVKREYDLRVHAGGLTNIYTSATVELLKSIGVERVMPAYELPLEDIAGIKAAGVEVEVVVHGKIPLGISHECFLLEFEKNVGVECPHICKREMVFRSGDLVLKPFGHATLSGKDVCMYEHIDELRKVGVDALRVETISERIGYREKVGNIYRNLLERGFDRNDFEKLMEIAKYGICNGFYFNKAGQIYVGSEVV</sequence>
<keyword evidence="5" id="KW-1185">Reference proteome</keyword>
<dbReference type="OrthoDB" id="51464at2157"/>
<dbReference type="EMBL" id="CP005290">
    <property type="protein sequence ID" value="AGK61679.1"/>
    <property type="molecule type" value="Genomic_DNA"/>
</dbReference>
<gene>
    <name evidence="4" type="ORF">Asulf_01708</name>
</gene>
<keyword evidence="2" id="KW-0378">Hydrolase</keyword>
<dbReference type="InterPro" id="IPR051454">
    <property type="entry name" value="RNA/ubiquinone_mod_enzymes"/>
</dbReference>
<dbReference type="Proteomes" id="UP000013307">
    <property type="component" value="Chromosome"/>
</dbReference>
<dbReference type="InterPro" id="IPR001539">
    <property type="entry name" value="Peptidase_U32"/>
</dbReference>
<accession>N0BDG7</accession>
<proteinExistence type="inferred from homology"/>
<dbReference type="Pfam" id="PF01136">
    <property type="entry name" value="Peptidase_U32"/>
    <property type="match status" value="1"/>
</dbReference>
<dbReference type="eggNOG" id="arCOG03202">
    <property type="taxonomic scope" value="Archaea"/>
</dbReference>